<comment type="caution">
    <text evidence="1">The sequence shown here is derived from an EMBL/GenBank/DDBJ whole genome shotgun (WGS) entry which is preliminary data.</text>
</comment>
<dbReference type="EMBL" id="JANKHO010002635">
    <property type="protein sequence ID" value="KAJ3490340.1"/>
    <property type="molecule type" value="Genomic_DNA"/>
</dbReference>
<dbReference type="AlphaFoldDB" id="A0A9W8MRM4"/>
<keyword evidence="2" id="KW-1185">Reference proteome</keyword>
<name>A0A9W8MRM4_9AGAR</name>
<protein>
    <submittedName>
        <fullName evidence="1">Uncharacterized protein</fullName>
    </submittedName>
</protein>
<evidence type="ECO:0000313" key="1">
    <source>
        <dbReference type="EMBL" id="KAJ3490340.1"/>
    </source>
</evidence>
<accession>A0A9W8MRM4</accession>
<dbReference type="Proteomes" id="UP001148786">
    <property type="component" value="Unassembled WGS sequence"/>
</dbReference>
<evidence type="ECO:0000313" key="2">
    <source>
        <dbReference type="Proteomes" id="UP001148786"/>
    </source>
</evidence>
<gene>
    <name evidence="1" type="ORF">NLJ89_g11438</name>
</gene>
<proteinExistence type="predicted"/>
<sequence>MTDDISKIQGRLTVLEELTITGPFGLPPSILGYDITPLGPSSRYYRGVRTFFKNLSARPGSLPKLTTLCMLELRPEERLSVEREVAKFIESRLLDFNGAPLKVIFRLNEGDKEEQSERQEIFRE</sequence>
<reference evidence="1" key="1">
    <citation type="submission" date="2022-07" db="EMBL/GenBank/DDBJ databases">
        <title>Genome Sequence of Agrocybe chaxingu.</title>
        <authorList>
            <person name="Buettner E."/>
        </authorList>
    </citation>
    <scope>NUCLEOTIDE SEQUENCE</scope>
    <source>
        <strain evidence="1">MP-N11</strain>
    </source>
</reference>
<organism evidence="1 2">
    <name type="scientific">Agrocybe chaxingu</name>
    <dbReference type="NCBI Taxonomy" id="84603"/>
    <lineage>
        <taxon>Eukaryota</taxon>
        <taxon>Fungi</taxon>
        <taxon>Dikarya</taxon>
        <taxon>Basidiomycota</taxon>
        <taxon>Agaricomycotina</taxon>
        <taxon>Agaricomycetes</taxon>
        <taxon>Agaricomycetidae</taxon>
        <taxon>Agaricales</taxon>
        <taxon>Agaricineae</taxon>
        <taxon>Strophariaceae</taxon>
        <taxon>Agrocybe</taxon>
    </lineage>
</organism>